<dbReference type="OrthoDB" id="7864986at2"/>
<gene>
    <name evidence="1" type="ordered locus">RCAP_rcc02288</name>
</gene>
<dbReference type="HOGENOM" id="CLU_126568_0_0_5"/>
<sequence>MSGLMRFFLTDAEDIGIHAKGKLNMIRKVLAATTALFLGTAAIAATPVQEIDVQADLTAISNPKAALYWGHLAYDLKAAITERLADQLADEGAKVTVDIDELSMANTFEEITDVAQARLAGKVHVTSQSDNSKFDSYDLTVDATTLNALDADGKLKKGAFTDAKAYYLAMVNTFADEVAARLD</sequence>
<reference evidence="1 2" key="2">
    <citation type="journal article" date="2010" name="J. Bacteriol.">
        <title>Complete genome sequence of the photosynthetic purple nonsulfur bacterium Rhodobacter capsulatus SB 1003.</title>
        <authorList>
            <person name="Strnad H."/>
            <person name="Lapidus A."/>
            <person name="Paces J."/>
            <person name="Ulbrich P."/>
            <person name="Vlcek C."/>
            <person name="Paces V."/>
            <person name="Haselkorn R."/>
        </authorList>
    </citation>
    <scope>NUCLEOTIDE SEQUENCE [LARGE SCALE GENOMIC DNA]</scope>
    <source>
        <strain evidence="2">ATCC BAA-309 / NBRC 16581 / SB1003</strain>
    </source>
</reference>
<reference key="1">
    <citation type="submission" date="2008-12" db="EMBL/GenBank/DDBJ databases">
        <title>Complete genome sequence of Rhodobacter capsulatus SB1003.</title>
        <authorList>
            <person name="Strnad H."/>
            <person name="Lapidus A."/>
            <person name="Vlcek C."/>
            <person name="Ulbrich P."/>
            <person name="Paces J."/>
            <person name="Maltsev N."/>
            <person name="Kumar V."/>
            <person name="Kogan Y."/>
            <person name="Milgram A."/>
            <person name="Rebrekov D."/>
            <person name="Mazur M."/>
            <person name="Cox R."/>
            <person name="Kyrpides N."/>
            <person name="Kolar M."/>
            <person name="Sachova J."/>
            <person name="Ridl J."/>
            <person name="Ivanova N."/>
            <person name="Kapatral V."/>
            <person name="Los T."/>
            <person name="Lykidis A."/>
            <person name="Mikhailova N."/>
            <person name="Reznik G."/>
            <person name="Vasieva O."/>
            <person name="Fonstein M."/>
            <person name="Paces V."/>
            <person name="Haselkorn R."/>
        </authorList>
    </citation>
    <scope>NUCLEOTIDE SEQUENCE</scope>
    <source>
        <strain>SB1003</strain>
    </source>
</reference>
<dbReference type="RefSeq" id="WP_013067997.1">
    <property type="nucleotide sequence ID" value="NC_014034.1"/>
</dbReference>
<keyword evidence="2" id="KW-1185">Reference proteome</keyword>
<accession>D5AL28</accession>
<name>D5AL28_RHOCB</name>
<organism evidence="1 2">
    <name type="scientific">Rhodobacter capsulatus (strain ATCC BAA-309 / NBRC 16581 / SB1003)</name>
    <dbReference type="NCBI Taxonomy" id="272942"/>
    <lineage>
        <taxon>Bacteria</taxon>
        <taxon>Pseudomonadati</taxon>
        <taxon>Pseudomonadota</taxon>
        <taxon>Alphaproteobacteria</taxon>
        <taxon>Rhodobacterales</taxon>
        <taxon>Rhodobacter group</taxon>
        <taxon>Rhodobacter</taxon>
    </lineage>
</organism>
<proteinExistence type="predicted"/>
<dbReference type="EMBL" id="CP001312">
    <property type="protein sequence ID" value="ADE86018.1"/>
    <property type="molecule type" value="Genomic_DNA"/>
</dbReference>
<dbReference type="eggNOG" id="ENOG502ZSNZ">
    <property type="taxonomic scope" value="Bacteria"/>
</dbReference>
<evidence type="ECO:0000313" key="1">
    <source>
        <dbReference type="EMBL" id="ADE86018.1"/>
    </source>
</evidence>
<dbReference type="GeneID" id="31491127"/>
<evidence type="ECO:0000313" key="2">
    <source>
        <dbReference type="Proteomes" id="UP000002361"/>
    </source>
</evidence>
<dbReference type="STRING" id="272942.RCAP_rcc02288"/>
<dbReference type="Proteomes" id="UP000002361">
    <property type="component" value="Chromosome"/>
</dbReference>
<dbReference type="AlphaFoldDB" id="D5AL28"/>
<dbReference type="KEGG" id="rcp:RCAP_rcc02288"/>
<protein>
    <submittedName>
        <fullName evidence="1">Uncharacterized protein</fullName>
    </submittedName>
</protein>